<protein>
    <submittedName>
        <fullName evidence="4">Competence protein ComGD</fullName>
    </submittedName>
</protein>
<feature type="transmembrane region" description="Helical" evidence="3">
    <location>
        <begin position="12"/>
        <end position="30"/>
    </location>
</feature>
<evidence type="ECO:0000313" key="4">
    <source>
        <dbReference type="EMBL" id="WYK00289.1"/>
    </source>
</evidence>
<dbReference type="GO" id="GO:0009986">
    <property type="term" value="C:cell surface"/>
    <property type="evidence" value="ECO:0007669"/>
    <property type="project" value="UniProtKB-SubCell"/>
</dbReference>
<dbReference type="Pfam" id="PF07963">
    <property type="entry name" value="N_methyl"/>
    <property type="match status" value="1"/>
</dbReference>
<comment type="subcellular location">
    <subcellularLocation>
        <location evidence="1">Cell surface</location>
    </subcellularLocation>
</comment>
<keyword evidence="5" id="KW-1185">Reference proteome</keyword>
<reference evidence="4" key="1">
    <citation type="submission" date="2017-05" db="EMBL/GenBank/DDBJ databases">
        <authorList>
            <consortium name="The Broad Institute Genomics Platform"/>
            <consortium name="The Broad Institute Genomic Center for Infectious Diseases"/>
            <person name="Earl A."/>
            <person name="Manson A."/>
            <person name="Schwartman J."/>
            <person name="Gilmore M."/>
            <person name="Abouelleil A."/>
            <person name="Cao P."/>
            <person name="Chapman S."/>
            <person name="Cusick C."/>
            <person name="Shea T."/>
            <person name="Young S."/>
            <person name="Neafsey D."/>
            <person name="Nusbaum C."/>
            <person name="Birren B."/>
        </authorList>
    </citation>
    <scope>NUCLEOTIDE SEQUENCE</scope>
    <source>
        <strain evidence="4">7F3_DIV0205</strain>
    </source>
</reference>
<dbReference type="InterPro" id="IPR016785">
    <property type="entry name" value="ComGD"/>
</dbReference>
<keyword evidence="2" id="KW-0178">Competence</keyword>
<keyword evidence="3" id="KW-1133">Transmembrane helix</keyword>
<reference evidence="4" key="2">
    <citation type="submission" date="2024-03" db="EMBL/GenBank/DDBJ databases">
        <title>The Genome Sequence of Enterococcus sp. DIV0205d.</title>
        <authorList>
            <consortium name="The Broad Institute Genomics Platform"/>
            <consortium name="The Broad Institute Microbial Omics Core"/>
            <consortium name="The Broad Institute Genomic Center for Infectious Diseases"/>
            <person name="Earl A."/>
            <person name="Manson A."/>
            <person name="Gilmore M."/>
            <person name="Schwartman J."/>
            <person name="Shea T."/>
            <person name="Abouelleil A."/>
            <person name="Cao P."/>
            <person name="Chapman S."/>
            <person name="Cusick C."/>
            <person name="Young S."/>
            <person name="Neafsey D."/>
            <person name="Nusbaum C."/>
            <person name="Birren B."/>
        </authorList>
    </citation>
    <scope>NUCLEOTIDE SEQUENCE</scope>
    <source>
        <strain evidence="4">7F3_DIV0205</strain>
    </source>
</reference>
<dbReference type="AlphaFoldDB" id="A0AAQ3W8Q4"/>
<accession>A0AAQ3W8Q4</accession>
<sequence length="151" mass="17581">MIMNNMKGFTLIESLFVVFICSIFIMLPTLSIRNWQHMLEVEHFLSSFEKKILFTQQMAVVNTMDTQVIFYEHSQQFNFLIPKNTNAMEEKLVEIPTRLKAVGPDKITFKNGSGNNGKLSKFSFLWAEKNQLIEFQFQLGSGRYVKKIKSL</sequence>
<dbReference type="EMBL" id="CP147244">
    <property type="protein sequence ID" value="WYK00289.1"/>
    <property type="molecule type" value="Genomic_DNA"/>
</dbReference>
<keyword evidence="3" id="KW-0812">Transmembrane</keyword>
<dbReference type="PIRSF" id="PIRSF021292">
    <property type="entry name" value="Competence_ComGD"/>
    <property type="match status" value="1"/>
</dbReference>
<gene>
    <name evidence="4" type="ORF">A5821_001383</name>
</gene>
<dbReference type="InterPro" id="IPR012902">
    <property type="entry name" value="N_methyl_site"/>
</dbReference>
<evidence type="ECO:0000313" key="5">
    <source>
        <dbReference type="Proteomes" id="UP000194948"/>
    </source>
</evidence>
<organism evidence="4 5">
    <name type="scientific">Candidatus Enterococcus palustris</name>
    <dbReference type="NCBI Taxonomy" id="1834189"/>
    <lineage>
        <taxon>Bacteria</taxon>
        <taxon>Bacillati</taxon>
        <taxon>Bacillota</taxon>
        <taxon>Bacilli</taxon>
        <taxon>Lactobacillales</taxon>
        <taxon>Enterococcaceae</taxon>
        <taxon>Enterococcus</taxon>
    </lineage>
</organism>
<evidence type="ECO:0000256" key="3">
    <source>
        <dbReference type="SAM" id="Phobius"/>
    </source>
</evidence>
<dbReference type="NCBIfam" id="NF040982">
    <property type="entry name" value="ComGD"/>
    <property type="match status" value="1"/>
</dbReference>
<name>A0AAQ3W8Q4_9ENTE</name>
<evidence type="ECO:0000256" key="1">
    <source>
        <dbReference type="ARBA" id="ARBA00004241"/>
    </source>
</evidence>
<dbReference type="Proteomes" id="UP000194948">
    <property type="component" value="Chromosome"/>
</dbReference>
<evidence type="ECO:0000256" key="2">
    <source>
        <dbReference type="ARBA" id="ARBA00023287"/>
    </source>
</evidence>
<proteinExistence type="predicted"/>
<dbReference type="GO" id="GO:0030420">
    <property type="term" value="P:establishment of competence for transformation"/>
    <property type="evidence" value="ECO:0007669"/>
    <property type="project" value="UniProtKB-KW"/>
</dbReference>
<keyword evidence="3" id="KW-0472">Membrane</keyword>